<evidence type="ECO:0000313" key="12">
    <source>
        <dbReference type="Proteomes" id="UP001317779"/>
    </source>
</evidence>
<evidence type="ECO:0000256" key="8">
    <source>
        <dbReference type="ARBA" id="ARBA00023264"/>
    </source>
</evidence>
<keyword evidence="7" id="KW-0594">Phospholipid biosynthesis</keyword>
<protein>
    <submittedName>
        <fullName evidence="11">Sphingosine kinase</fullName>
    </submittedName>
</protein>
<dbReference type="RefSeq" id="WP_263797418.1">
    <property type="nucleotide sequence ID" value="NZ_AP027141.1"/>
</dbReference>
<accession>A0ABM8E2J0</accession>
<dbReference type="EMBL" id="AP027141">
    <property type="protein sequence ID" value="BDV31992.1"/>
    <property type="molecule type" value="Genomic_DNA"/>
</dbReference>
<dbReference type="InterPro" id="IPR050187">
    <property type="entry name" value="Lipid_Phosphate_FormReg"/>
</dbReference>
<keyword evidence="8" id="KW-1208">Phospholipid metabolism</keyword>
<keyword evidence="4" id="KW-0547">Nucleotide-binding</keyword>
<dbReference type="SMART" id="SM00046">
    <property type="entry name" value="DAGKc"/>
    <property type="match status" value="1"/>
</dbReference>
<dbReference type="GO" id="GO:0016301">
    <property type="term" value="F:kinase activity"/>
    <property type="evidence" value="ECO:0007669"/>
    <property type="project" value="UniProtKB-KW"/>
</dbReference>
<evidence type="ECO:0000256" key="9">
    <source>
        <dbReference type="SAM" id="MobiDB-lite"/>
    </source>
</evidence>
<dbReference type="PANTHER" id="PTHR12358">
    <property type="entry name" value="SPHINGOSINE KINASE"/>
    <property type="match status" value="1"/>
</dbReference>
<dbReference type="Proteomes" id="UP001317779">
    <property type="component" value="Chromosome"/>
</dbReference>
<organism evidence="11 12">
    <name type="scientific">Microbacterium terricola</name>
    <dbReference type="NCBI Taxonomy" id="344163"/>
    <lineage>
        <taxon>Bacteria</taxon>
        <taxon>Bacillati</taxon>
        <taxon>Actinomycetota</taxon>
        <taxon>Actinomycetes</taxon>
        <taxon>Micrococcales</taxon>
        <taxon>Microbacteriaceae</taxon>
        <taxon>Microbacterium</taxon>
    </lineage>
</organism>
<feature type="domain" description="DAGKc" evidence="10">
    <location>
        <begin position="45"/>
        <end position="175"/>
    </location>
</feature>
<keyword evidence="6" id="KW-0067">ATP-binding</keyword>
<dbReference type="InterPro" id="IPR017438">
    <property type="entry name" value="ATP-NAD_kinase_N"/>
</dbReference>
<evidence type="ECO:0000259" key="10">
    <source>
        <dbReference type="PROSITE" id="PS50146"/>
    </source>
</evidence>
<keyword evidence="7" id="KW-0444">Lipid biosynthesis</keyword>
<dbReference type="Pfam" id="PF19279">
    <property type="entry name" value="YegS_C"/>
    <property type="match status" value="1"/>
</dbReference>
<dbReference type="InterPro" id="IPR045540">
    <property type="entry name" value="YegS/DAGK_C"/>
</dbReference>
<evidence type="ECO:0000256" key="1">
    <source>
        <dbReference type="ARBA" id="ARBA00001946"/>
    </source>
</evidence>
<dbReference type="Gene3D" id="2.60.200.40">
    <property type="match status" value="1"/>
</dbReference>
<keyword evidence="7" id="KW-0443">Lipid metabolism</keyword>
<proteinExistence type="inferred from homology"/>
<evidence type="ECO:0000256" key="6">
    <source>
        <dbReference type="ARBA" id="ARBA00022840"/>
    </source>
</evidence>
<evidence type="ECO:0000256" key="7">
    <source>
        <dbReference type="ARBA" id="ARBA00023209"/>
    </source>
</evidence>
<name>A0ABM8E2J0_9MICO</name>
<comment type="similarity">
    <text evidence="2">Belongs to the diacylglycerol/lipid kinase family.</text>
</comment>
<dbReference type="PANTHER" id="PTHR12358:SF54">
    <property type="entry name" value="SPHINGOSINE KINASE RELATED PROTEIN"/>
    <property type="match status" value="1"/>
</dbReference>
<sequence>MTAATDSTPAGDETAGESPAGTTASDEARRVTPAGEAAPIDAASSSRKRAALVYNPIKVTAEKLRAQVSEAAAAAGWAEPLFYETTVDDLGDGATRAALAEEVDAVLVAGGDGTVRAVSEAMSESGVPLTIVPSGTGNLLARNLRLPLVDPASMIAATFDGDIHPIDIGFATLTRADGTKNDHAFVVMGGMGLDAAMIANTNPQLKKSVGWVAYVDGAARSLANAKPFRVMYQLPGHRLHSARVQSVLFANCGSLPAGLELIPEASVADGALDIVIIQPKGAFGWIFVWRRVAWDNSVLRRFRAGRRVLALRTKDNAMRYSRGTGIDLAATEPRPVQLDGDEFGEAREVTTRVVAGGLLLAMPSGHDVSRL</sequence>
<evidence type="ECO:0000313" key="11">
    <source>
        <dbReference type="EMBL" id="BDV31992.1"/>
    </source>
</evidence>
<dbReference type="InterPro" id="IPR016064">
    <property type="entry name" value="NAD/diacylglycerol_kinase_sf"/>
</dbReference>
<keyword evidence="3" id="KW-0808">Transferase</keyword>
<comment type="cofactor">
    <cofactor evidence="1">
        <name>Mg(2+)</name>
        <dbReference type="ChEBI" id="CHEBI:18420"/>
    </cofactor>
</comment>
<keyword evidence="12" id="KW-1185">Reference proteome</keyword>
<evidence type="ECO:0000256" key="2">
    <source>
        <dbReference type="ARBA" id="ARBA00005983"/>
    </source>
</evidence>
<gene>
    <name evidence="11" type="ORF">Microterr_26520</name>
</gene>
<evidence type="ECO:0000256" key="3">
    <source>
        <dbReference type="ARBA" id="ARBA00022679"/>
    </source>
</evidence>
<feature type="region of interest" description="Disordered" evidence="9">
    <location>
        <begin position="1"/>
        <end position="42"/>
    </location>
</feature>
<dbReference type="SUPFAM" id="SSF111331">
    <property type="entry name" value="NAD kinase/diacylglycerol kinase-like"/>
    <property type="match status" value="1"/>
</dbReference>
<keyword evidence="5 11" id="KW-0418">Kinase</keyword>
<reference evidence="11 12" key="1">
    <citation type="submission" date="2022-12" db="EMBL/GenBank/DDBJ databases">
        <title>Microbacterium terricola strain KV-448 chromosome, complete genome.</title>
        <authorList>
            <person name="Oshima T."/>
            <person name="Moriya T."/>
            <person name="Bessho Y."/>
        </authorList>
    </citation>
    <scope>NUCLEOTIDE SEQUENCE [LARGE SCALE GENOMIC DNA]</scope>
    <source>
        <strain evidence="11 12">KV-448</strain>
    </source>
</reference>
<dbReference type="PROSITE" id="PS50146">
    <property type="entry name" value="DAGK"/>
    <property type="match status" value="1"/>
</dbReference>
<evidence type="ECO:0000256" key="4">
    <source>
        <dbReference type="ARBA" id="ARBA00022741"/>
    </source>
</evidence>
<dbReference type="Pfam" id="PF00781">
    <property type="entry name" value="DAGK_cat"/>
    <property type="match status" value="1"/>
</dbReference>
<evidence type="ECO:0000256" key="5">
    <source>
        <dbReference type="ARBA" id="ARBA00022777"/>
    </source>
</evidence>
<dbReference type="Gene3D" id="3.40.50.10330">
    <property type="entry name" value="Probable inorganic polyphosphate/atp-NAD kinase, domain 1"/>
    <property type="match status" value="1"/>
</dbReference>
<dbReference type="InterPro" id="IPR001206">
    <property type="entry name" value="Diacylglycerol_kinase_cat_dom"/>
</dbReference>